<organism evidence="4">
    <name type="scientific">Pseudomonas vlassakiae</name>
    <dbReference type="NCBI Taxonomy" id="485888"/>
    <lineage>
        <taxon>Bacteria</taxon>
        <taxon>Pseudomonadati</taxon>
        <taxon>Pseudomonadota</taxon>
        <taxon>Gammaproteobacteria</taxon>
        <taxon>Pseudomonadales</taxon>
        <taxon>Pseudomonadaceae</taxon>
        <taxon>Pseudomonas</taxon>
    </lineage>
</organism>
<dbReference type="EMBL" id="JABWRP010000005">
    <property type="protein sequence ID" value="MBC3470773.1"/>
    <property type="molecule type" value="Genomic_DNA"/>
</dbReference>
<dbReference type="Pfam" id="PF20249">
    <property type="entry name" value="VasX_N"/>
    <property type="match status" value="1"/>
</dbReference>
<dbReference type="AlphaFoldDB" id="A0A923K5Y1"/>
<keyword evidence="2" id="KW-1133">Transmembrane helix</keyword>
<comment type="caution">
    <text evidence="4">The sequence shown here is derived from an EMBL/GenBank/DDBJ whole genome shotgun (WGS) entry which is preliminary data.</text>
</comment>
<feature type="domain" description="Toxin VasX N-terminal region" evidence="3">
    <location>
        <begin position="21"/>
        <end position="161"/>
    </location>
</feature>
<dbReference type="InterPro" id="IPR046864">
    <property type="entry name" value="VasX_N"/>
</dbReference>
<reference evidence="4 6" key="1">
    <citation type="journal article" date="2020" name="Microorganisms">
        <title>Reliable Identification of Environmental Pseudomonas Isolates Using the rpoD Gene.</title>
        <authorList>
            <consortium name="The Broad Institute Genome Sequencing Platform"/>
            <person name="Girard L."/>
            <person name="Lood C."/>
            <person name="Rokni-Zadeh H."/>
            <person name="van Noort V."/>
            <person name="Lavigne R."/>
            <person name="De Mot R."/>
        </authorList>
    </citation>
    <scope>NUCLEOTIDE SEQUENCE</scope>
    <source>
        <strain evidence="4 6">RW4S2</strain>
    </source>
</reference>
<dbReference type="EMBL" id="JABWRP020000001">
    <property type="protein sequence ID" value="MBV4539535.1"/>
    <property type="molecule type" value="Genomic_DNA"/>
</dbReference>
<feature type="coiled-coil region" evidence="1">
    <location>
        <begin position="620"/>
        <end position="647"/>
    </location>
</feature>
<name>A0A923K5Y1_9PSED</name>
<evidence type="ECO:0000313" key="5">
    <source>
        <dbReference type="EMBL" id="MBV4539535.1"/>
    </source>
</evidence>
<keyword evidence="1" id="KW-0175">Coiled coil</keyword>
<evidence type="ECO:0000313" key="4">
    <source>
        <dbReference type="EMBL" id="MBC3470773.1"/>
    </source>
</evidence>
<reference evidence="5" key="3">
    <citation type="submission" date="2021-06" db="EMBL/GenBank/DDBJ databases">
        <title>Updating the genus Pseudomonas: Description of 43 new species and partition of the Pseudomonas putida group.</title>
        <authorList>
            <person name="Girard L."/>
            <person name="Lood C."/>
            <person name="Vandamme P."/>
            <person name="Rokni-Zadeh H."/>
            <person name="Van Noort V."/>
            <person name="Hofte M."/>
            <person name="Lavigne R."/>
            <person name="De Mot R."/>
        </authorList>
    </citation>
    <scope>NUCLEOTIDE SEQUENCE</scope>
    <source>
        <strain evidence="5">RW4S2</strain>
    </source>
</reference>
<dbReference type="Proteomes" id="UP000628137">
    <property type="component" value="Unassembled WGS sequence"/>
</dbReference>
<gene>
    <name evidence="5" type="ORF">HU738_000505</name>
    <name evidence="4" type="ORF">HU738_09390</name>
</gene>
<accession>A0A923K5Y1</accession>
<keyword evidence="2" id="KW-0812">Transmembrane</keyword>
<keyword evidence="2" id="KW-0472">Membrane</keyword>
<evidence type="ECO:0000259" key="3">
    <source>
        <dbReference type="Pfam" id="PF20249"/>
    </source>
</evidence>
<dbReference type="CDD" id="cd20707">
    <property type="entry name" value="MIX_III"/>
    <property type="match status" value="1"/>
</dbReference>
<protein>
    <recommendedName>
        <fullName evidence="3">Toxin VasX N-terminal region domain-containing protein</fullName>
    </recommendedName>
</protein>
<dbReference type="InterPro" id="IPR048126">
    <property type="entry name" value="Toxin_VasX"/>
</dbReference>
<sequence>MSITQDIANAVAEVDFLLTPCKACQRQGLPILPLRHAVVPDTRPGSDPATQTRRGLRTLRSGYLYVLLDQRIWHAYEVTAQGHLRRFDPYEPNPGPPASLPERCMHEDHDIPSSFLNIDTDTYGTAWLAFSSDPWPVSVLQAYKSGQYPAHRFEGLDLIQARNNPELLGLAMTPDNLQVDRQVFEYAQQLNGPFDSAHGFHSRFLRRTALRGYLTNTIARHKLENGVLAVVLDDTVGLIQEYNHQRLNWVAKRQAWREDPLRAYQLQTSQILQIIRATQREWAAQEVPTFEPQTGDGQPVFIDSEVERQRVVEMAQLESDKKLEERYDEPRRAAFQAEYEQEEARFQAYIDRHAGTYAKLCESPAFALIERHDYDGRDRESGIAYSKTMAACLAGGITEALAASAEPSPPAPDTSEALWLKWLQEPNSPPYRALLLRDGPLLTALLPSFSPTEPTNWNDSEKLYNALSKFITSEDAGLKMRDSLKQAITELQGAVNAASQRLQAHLDPGIQQAVRHLNSVSQRVYNGVHLIELQVQMKLGEYYALQSAHLRELQNSASQKLAKAREGMMLSLDELQAGVQNGARKVKPIIQTGLLSLAVLDPKVAHQMIPVSVWVEGTAYDLHERLAREVKLNINQLNDAAKRALVEIKVAAGTLELDARRSLNGMKISTGQASQLVRDSFTGLRGTGKGWELLLSLGGLYLMSDSFEKNLKATKEEISPKSREALMALYGSSIGTLGGAVELAGLSIPRRINTSSTAALGRTVARTGAVISAVAGLFESAYSLMAINLSYKDGDNNAKTWYIMATASAVTGALTGIRAVFSPLLAGALGATIIFNLLTFRFTKFAEKQKSTRLERWARRCYFGFANESPRVHWDSPNHADIAFAELNAATLSLTGGLTLESTRKDPASPKTGGRANVELQHSIKFLVTIPHYNEAISSYHWALTLHRQGDGNAPNHVGGEVVINEQHLPPGIPTRTSLYASMRPIKPPRASDYIADSIIVSPTHQHPVKSGENPTLSFVGSIALTPDIGRHNIMAASLLITYWPDRSIPEAYAETAVQEEL</sequence>
<dbReference type="NCBIfam" id="NF041559">
    <property type="entry name" value="BTH_I2691_fam"/>
    <property type="match status" value="1"/>
</dbReference>
<feature type="transmembrane region" description="Helical" evidence="2">
    <location>
        <begin position="769"/>
        <end position="789"/>
    </location>
</feature>
<dbReference type="RefSeq" id="WP_186602111.1">
    <property type="nucleotide sequence ID" value="NZ_JABWRP020000001.1"/>
</dbReference>
<evidence type="ECO:0000313" key="6">
    <source>
        <dbReference type="Proteomes" id="UP000628137"/>
    </source>
</evidence>
<evidence type="ECO:0000256" key="1">
    <source>
        <dbReference type="SAM" id="Coils"/>
    </source>
</evidence>
<reference evidence="4" key="2">
    <citation type="submission" date="2020-07" db="EMBL/GenBank/DDBJ databases">
        <authorList>
            <person name="Lood C."/>
            <person name="Girard L."/>
        </authorList>
    </citation>
    <scope>NUCLEOTIDE SEQUENCE</scope>
    <source>
        <strain evidence="4">RW4S2</strain>
    </source>
</reference>
<keyword evidence="6" id="KW-1185">Reference proteome</keyword>
<feature type="transmembrane region" description="Helical" evidence="2">
    <location>
        <begin position="825"/>
        <end position="843"/>
    </location>
</feature>
<proteinExistence type="predicted"/>
<evidence type="ECO:0000256" key="2">
    <source>
        <dbReference type="SAM" id="Phobius"/>
    </source>
</evidence>